<evidence type="ECO:0000313" key="2">
    <source>
        <dbReference type="Proteomes" id="UP000179627"/>
    </source>
</evidence>
<accession>A0A1S1RIE6</accession>
<comment type="caution">
    <text evidence="1">The sequence shown here is derived from an EMBL/GenBank/DDBJ whole genome shotgun (WGS) entry which is preliminary data.</text>
</comment>
<evidence type="ECO:0000313" key="1">
    <source>
        <dbReference type="EMBL" id="OHV46493.1"/>
    </source>
</evidence>
<dbReference type="EMBL" id="MBLM01000002">
    <property type="protein sequence ID" value="OHV46493.1"/>
    <property type="molecule type" value="Genomic_DNA"/>
</dbReference>
<dbReference type="Pfam" id="PF18959">
    <property type="entry name" value="DUF5701"/>
    <property type="match status" value="1"/>
</dbReference>
<organism evidence="1 2">
    <name type="scientific">Parafrankia colletiae</name>
    <dbReference type="NCBI Taxonomy" id="573497"/>
    <lineage>
        <taxon>Bacteria</taxon>
        <taxon>Bacillati</taxon>
        <taxon>Actinomycetota</taxon>
        <taxon>Actinomycetes</taxon>
        <taxon>Frankiales</taxon>
        <taxon>Frankiaceae</taxon>
        <taxon>Parafrankia</taxon>
    </lineage>
</organism>
<dbReference type="AlphaFoldDB" id="A0A1S1RIE6"/>
<gene>
    <name evidence="1" type="ORF">CC117_00505</name>
</gene>
<reference evidence="2" key="1">
    <citation type="submission" date="2016-07" db="EMBL/GenBank/DDBJ databases">
        <title>Sequence Frankia sp. strain CcI1.17.</title>
        <authorList>
            <person name="Ghodhbane-Gtari F."/>
            <person name="Swanson E."/>
            <person name="Gueddou A."/>
            <person name="Morris K."/>
            <person name="Hezbri K."/>
            <person name="Ktari A."/>
            <person name="Nouioui I."/>
            <person name="Abebe-Akele F."/>
            <person name="Simpson S."/>
            <person name="Thomas K."/>
            <person name="Gtari M."/>
            <person name="Tisa L.S."/>
            <person name="Hurst S."/>
        </authorList>
    </citation>
    <scope>NUCLEOTIDE SEQUENCE [LARGE SCALE GENOMIC DNA]</scope>
    <source>
        <strain evidence="2">Cc1.17</strain>
    </source>
</reference>
<dbReference type="Proteomes" id="UP000179627">
    <property type="component" value="Unassembled WGS sequence"/>
</dbReference>
<proteinExistence type="predicted"/>
<protein>
    <submittedName>
        <fullName evidence="1">Uncharacterized protein</fullName>
    </submittedName>
</protein>
<name>A0A1S1RIE6_9ACTN</name>
<dbReference type="InterPro" id="IPR043755">
    <property type="entry name" value="DUF5701"/>
</dbReference>
<keyword evidence="2" id="KW-1185">Reference proteome</keyword>
<sequence length="209" mass="22812">MAFDRQVAGLVRLGYPALAGMDAAQFEALCEPLRAVAHSALPGPYRPATRSWMPFVLVVSGELVRAEDLVPLLTLVGRADTGIVDRNHGEDGLRPYQPLPILNLPHSGVYLLTDIERGEEFRGIRPADALPAVLERGRSPLTIHEGIAVVTHFPEALEKNNCFMLSGSRRGDRRVPAMWISGRAPKLGWCWEGNPHTWLGTASAAARHG</sequence>